<accession>A0A921NC47</accession>
<reference evidence="1" key="2">
    <citation type="submission" date="2021-09" db="EMBL/GenBank/DDBJ databases">
        <authorList>
            <person name="Gilroy R."/>
        </authorList>
    </citation>
    <scope>NUCLEOTIDE SEQUENCE</scope>
    <source>
        <strain evidence="1">CHK160-4876</strain>
    </source>
</reference>
<dbReference type="EMBL" id="DYTV01000109">
    <property type="protein sequence ID" value="HJH11680.1"/>
    <property type="molecule type" value="Genomic_DNA"/>
</dbReference>
<gene>
    <name evidence="1" type="ORF">K8V30_08385</name>
</gene>
<dbReference type="Proteomes" id="UP000700212">
    <property type="component" value="Unassembled WGS sequence"/>
</dbReference>
<evidence type="ECO:0000313" key="2">
    <source>
        <dbReference type="Proteomes" id="UP000700212"/>
    </source>
</evidence>
<organism evidence="1 2">
    <name type="scientific">Metalysinibacillus jejuensis</name>
    <dbReference type="NCBI Taxonomy" id="914327"/>
    <lineage>
        <taxon>Bacteria</taxon>
        <taxon>Bacillati</taxon>
        <taxon>Bacillota</taxon>
        <taxon>Bacilli</taxon>
        <taxon>Bacillales</taxon>
        <taxon>Caryophanaceae</taxon>
        <taxon>Metalysinibacillus</taxon>
    </lineage>
</organism>
<dbReference type="AlphaFoldDB" id="A0A921NC47"/>
<protein>
    <submittedName>
        <fullName evidence="1">Uncharacterized protein</fullName>
    </submittedName>
</protein>
<evidence type="ECO:0000313" key="1">
    <source>
        <dbReference type="EMBL" id="HJH11680.1"/>
    </source>
</evidence>
<reference evidence="1" key="1">
    <citation type="journal article" date="2021" name="PeerJ">
        <title>Extensive microbial diversity within the chicken gut microbiome revealed by metagenomics and culture.</title>
        <authorList>
            <person name="Gilroy R."/>
            <person name="Ravi A."/>
            <person name="Getino M."/>
            <person name="Pursley I."/>
            <person name="Horton D.L."/>
            <person name="Alikhan N.F."/>
            <person name="Baker D."/>
            <person name="Gharbi K."/>
            <person name="Hall N."/>
            <person name="Watson M."/>
            <person name="Adriaenssens E.M."/>
            <person name="Foster-Nyarko E."/>
            <person name="Jarju S."/>
            <person name="Secka A."/>
            <person name="Antonio M."/>
            <person name="Oren A."/>
            <person name="Chaudhuri R.R."/>
            <person name="La Ragione R."/>
            <person name="Hildebrand F."/>
            <person name="Pallen M.J."/>
        </authorList>
    </citation>
    <scope>NUCLEOTIDE SEQUENCE</scope>
    <source>
        <strain evidence="1">CHK160-4876</strain>
    </source>
</reference>
<comment type="caution">
    <text evidence="1">The sequence shown here is derived from an EMBL/GenBank/DDBJ whole genome shotgun (WGS) entry which is preliminary data.</text>
</comment>
<proteinExistence type="predicted"/>
<sequence>MTIIELFPSFYCLYLTNAKGEPQLFMQKDFASSTLRYRLDLFEDEASLYRWVKEEQAILAQQERWGVYHIYERFYAKKMSNHDFQQLVQQRDDIDSVTFMTKTGVRRLYFRDDLTENYADFLLPGQKLYAKAPIYIIQHQRALNEQVVLQKEAYFITYPEVAVPLFSLEMREWAEELIERKPNHGYYIEQTTLQEVYQQQKLKAQAEGIFILSNDEAPHYILRLKDIQKMIEDNAACDNRKDDKDA</sequence>
<name>A0A921NC47_9BACL</name>